<gene>
    <name evidence="4" type="ORF">B2J93_6954</name>
</gene>
<organism evidence="4 5">
    <name type="scientific">Diplocarpon coronariae</name>
    <dbReference type="NCBI Taxonomy" id="2795749"/>
    <lineage>
        <taxon>Eukaryota</taxon>
        <taxon>Fungi</taxon>
        <taxon>Dikarya</taxon>
        <taxon>Ascomycota</taxon>
        <taxon>Pezizomycotina</taxon>
        <taxon>Leotiomycetes</taxon>
        <taxon>Helotiales</taxon>
        <taxon>Drepanopezizaceae</taxon>
        <taxon>Diplocarpon</taxon>
    </lineage>
</organism>
<reference evidence="4 5" key="1">
    <citation type="submission" date="2017-04" db="EMBL/GenBank/DDBJ databases">
        <title>Draft genome sequence of Marssonina coronaria NL1: causal agent of apple blotch.</title>
        <authorList>
            <person name="Cheng Q."/>
        </authorList>
    </citation>
    <scope>NUCLEOTIDE SEQUENCE [LARGE SCALE GENOMIC DNA]</scope>
    <source>
        <strain evidence="4 5">NL1</strain>
    </source>
</reference>
<dbReference type="InParanoid" id="A0A218YX28"/>
<dbReference type="EMBL" id="MZNU01000342">
    <property type="protein sequence ID" value="OWO99899.1"/>
    <property type="molecule type" value="Genomic_DNA"/>
</dbReference>
<dbReference type="InterPro" id="IPR036412">
    <property type="entry name" value="HAD-like_sf"/>
</dbReference>
<dbReference type="InterPro" id="IPR004274">
    <property type="entry name" value="FCP1_dom"/>
</dbReference>
<dbReference type="InterPro" id="IPR023214">
    <property type="entry name" value="HAD_sf"/>
</dbReference>
<comment type="similarity">
    <text evidence="1">Belongs to the TIM50 family.</text>
</comment>
<keyword evidence="1" id="KW-0496">Mitochondrion</keyword>
<feature type="region of interest" description="Disordered" evidence="2">
    <location>
        <begin position="1"/>
        <end position="31"/>
    </location>
</feature>
<protein>
    <recommendedName>
        <fullName evidence="1">Mitochondrial import inner membrane translocase subunit TIM50</fullName>
    </recommendedName>
</protein>
<dbReference type="SUPFAM" id="SSF56784">
    <property type="entry name" value="HAD-like"/>
    <property type="match status" value="1"/>
</dbReference>
<feature type="region of interest" description="Disordered" evidence="2">
    <location>
        <begin position="43"/>
        <end position="63"/>
    </location>
</feature>
<evidence type="ECO:0000313" key="4">
    <source>
        <dbReference type="EMBL" id="OWO99899.1"/>
    </source>
</evidence>
<dbReference type="Proteomes" id="UP000242519">
    <property type="component" value="Unassembled WGS sequence"/>
</dbReference>
<dbReference type="Pfam" id="PF03031">
    <property type="entry name" value="NIF"/>
    <property type="match status" value="1"/>
</dbReference>
<comment type="subunit">
    <text evidence="1">Component of the TIM23 complex.</text>
</comment>
<evidence type="ECO:0000259" key="3">
    <source>
        <dbReference type="PROSITE" id="PS50969"/>
    </source>
</evidence>
<dbReference type="AlphaFoldDB" id="A0A218YX28"/>
<keyword evidence="1" id="KW-0809">Transit peptide</keyword>
<comment type="subcellular location">
    <subcellularLocation>
        <location evidence="1">Mitochondrion inner membrane</location>
        <topology evidence="1">Single-pass membrane protein</topology>
    </subcellularLocation>
</comment>
<comment type="function">
    <text evidence="1">Essential component of the TIM23 complex, a complex that mediates the translocation of transit peptide-containing proteins across the mitochondrial inner membrane.</text>
</comment>
<evidence type="ECO:0000256" key="2">
    <source>
        <dbReference type="SAM" id="MobiDB-lite"/>
    </source>
</evidence>
<comment type="caution">
    <text evidence="4">The sequence shown here is derived from an EMBL/GenBank/DDBJ whole genome shotgun (WGS) entry which is preliminary data.</text>
</comment>
<dbReference type="SMART" id="SM00577">
    <property type="entry name" value="CPDc"/>
    <property type="match status" value="1"/>
</dbReference>
<dbReference type="OrthoDB" id="1711508at2759"/>
<proteinExistence type="inferred from homology"/>
<dbReference type="Gene3D" id="3.40.50.1000">
    <property type="entry name" value="HAD superfamily/HAD-like"/>
    <property type="match status" value="1"/>
</dbReference>
<dbReference type="STRING" id="503106.A0A218YX28"/>
<feature type="domain" description="FCP1 homology" evidence="3">
    <location>
        <begin position="106"/>
        <end position="276"/>
    </location>
</feature>
<keyword evidence="1" id="KW-0653">Protein transport</keyword>
<accession>A0A218YX28</accession>
<dbReference type="GO" id="GO:0015031">
    <property type="term" value="P:protein transport"/>
    <property type="evidence" value="ECO:0007669"/>
    <property type="project" value="UniProtKB-KW"/>
</dbReference>
<keyword evidence="1" id="KW-0811">Translocation</keyword>
<sequence length="329" mass="36645">MNPLANKFQPETSEAAIAPHRNHMNGSPRDGFEVLTESLRNASIEGKSSPKRCKSGSQKPQWKKNVSAAVSAHRNDITPPSKKSGGIPEPTPEYLAASLLPSELLKEAQHLLVVIDLNGTLLFRPKNRNPSSFTARPNTARFLKYCLDTFTVVIWSSARPANVNLMCNKILNASTKKKVVDIWARDKFNLTVEDYNLRTMCYKRLTSLWNDPKIAASHPEFQLGERWNYTNTVLIDDSPEKGRSEPYNLIAVPQFSGDAYEQGQILPQVHDYLNILSLHSNVAAYLRARPFQAVLPDATPPTHLEGLRQFRSSLDPSADPARSVGKGDS</sequence>
<evidence type="ECO:0000313" key="5">
    <source>
        <dbReference type="Proteomes" id="UP000242519"/>
    </source>
</evidence>
<keyword evidence="1" id="KW-0813">Transport</keyword>
<dbReference type="PANTHER" id="PTHR12210">
    <property type="entry name" value="DULLARD PROTEIN PHOSPHATASE"/>
    <property type="match status" value="1"/>
</dbReference>
<keyword evidence="5" id="KW-1185">Reference proteome</keyword>
<dbReference type="InterPro" id="IPR050365">
    <property type="entry name" value="TIM50"/>
</dbReference>
<name>A0A218YX28_9HELO</name>
<dbReference type="PROSITE" id="PS50969">
    <property type="entry name" value="FCP1"/>
    <property type="match status" value="1"/>
</dbReference>
<evidence type="ECO:0000256" key="1">
    <source>
        <dbReference type="RuleBase" id="RU365079"/>
    </source>
</evidence>
<dbReference type="GO" id="GO:0005744">
    <property type="term" value="C:TIM23 mitochondrial import inner membrane translocase complex"/>
    <property type="evidence" value="ECO:0007669"/>
    <property type="project" value="UniProtKB-UniRule"/>
</dbReference>